<accession>A0ABU0C6M9</accession>
<gene>
    <name evidence="3" type="ORF">J2R99_002044</name>
</gene>
<evidence type="ECO:0000256" key="2">
    <source>
        <dbReference type="SAM" id="Phobius"/>
    </source>
</evidence>
<evidence type="ECO:0000313" key="3">
    <source>
        <dbReference type="EMBL" id="MDQ0326175.1"/>
    </source>
</evidence>
<keyword evidence="2" id="KW-0812">Transmembrane</keyword>
<proteinExistence type="predicted"/>
<dbReference type="Proteomes" id="UP001230253">
    <property type="component" value="Unassembled WGS sequence"/>
</dbReference>
<comment type="caution">
    <text evidence="3">The sequence shown here is derived from an EMBL/GenBank/DDBJ whole genome shotgun (WGS) entry which is preliminary data.</text>
</comment>
<evidence type="ECO:0000313" key="4">
    <source>
        <dbReference type="Proteomes" id="UP001230253"/>
    </source>
</evidence>
<keyword evidence="2" id="KW-0472">Membrane</keyword>
<evidence type="ECO:0000256" key="1">
    <source>
        <dbReference type="SAM" id="MobiDB-lite"/>
    </source>
</evidence>
<name>A0ABU0C6M9_9BRAD</name>
<keyword evidence="2" id="KW-1133">Transmembrane helix</keyword>
<sequence>MAETNVPGGKSETERKADETKRKAEDVRHDLNAEFEILKADVAELSTRISDLLRTGAREGKDMLNERADYYRREGRRRADAAMSEAEALSDDLSQSISRNPFTAVLVALGLGFLVGAISRR</sequence>
<protein>
    <submittedName>
        <fullName evidence="3">ElaB/YqjD/DUF883 family membrane-anchored ribosome-binding protein</fullName>
    </submittedName>
</protein>
<feature type="region of interest" description="Disordered" evidence="1">
    <location>
        <begin position="1"/>
        <end position="25"/>
    </location>
</feature>
<feature type="compositionally biased region" description="Basic and acidic residues" evidence="1">
    <location>
        <begin position="11"/>
        <end position="25"/>
    </location>
</feature>
<dbReference type="RefSeq" id="WP_128291105.1">
    <property type="nucleotide sequence ID" value="NZ_JAUSUK010000002.1"/>
</dbReference>
<reference evidence="3 4" key="1">
    <citation type="submission" date="2023-07" db="EMBL/GenBank/DDBJ databases">
        <title>Genomic Encyclopedia of Type Strains, Phase IV (KMG-IV): sequencing the most valuable type-strain genomes for metagenomic binning, comparative biology and taxonomic classification.</title>
        <authorList>
            <person name="Goeker M."/>
        </authorList>
    </citation>
    <scope>NUCLEOTIDE SEQUENCE [LARGE SCALE GENOMIC DNA]</scope>
    <source>
        <strain evidence="3 4">DSM 11549</strain>
    </source>
</reference>
<keyword evidence="4" id="KW-1185">Reference proteome</keyword>
<dbReference type="EMBL" id="JAUSUK010000002">
    <property type="protein sequence ID" value="MDQ0326175.1"/>
    <property type="molecule type" value="Genomic_DNA"/>
</dbReference>
<feature type="transmembrane region" description="Helical" evidence="2">
    <location>
        <begin position="102"/>
        <end position="119"/>
    </location>
</feature>
<organism evidence="3 4">
    <name type="scientific">Rhodopseudomonas julia</name>
    <dbReference type="NCBI Taxonomy" id="200617"/>
    <lineage>
        <taxon>Bacteria</taxon>
        <taxon>Pseudomonadati</taxon>
        <taxon>Pseudomonadota</taxon>
        <taxon>Alphaproteobacteria</taxon>
        <taxon>Hyphomicrobiales</taxon>
        <taxon>Nitrobacteraceae</taxon>
        <taxon>Rhodopseudomonas</taxon>
    </lineage>
</organism>